<evidence type="ECO:0000313" key="2">
    <source>
        <dbReference type="EMBL" id="ORX54317.1"/>
    </source>
</evidence>
<protein>
    <submittedName>
        <fullName evidence="2">Uncharacterized protein</fullName>
    </submittedName>
</protein>
<keyword evidence="1" id="KW-0472">Membrane</keyword>
<evidence type="ECO:0000256" key="1">
    <source>
        <dbReference type="SAM" id="Phobius"/>
    </source>
</evidence>
<proteinExistence type="predicted"/>
<dbReference type="AlphaFoldDB" id="A0A1Y1VES0"/>
<accession>A0A1Y1VES0</accession>
<name>A0A1Y1VES0_9FUNG</name>
<dbReference type="EMBL" id="MCFH01000011">
    <property type="protein sequence ID" value="ORX54317.1"/>
    <property type="molecule type" value="Genomic_DNA"/>
</dbReference>
<keyword evidence="1" id="KW-1133">Transmembrane helix</keyword>
<dbReference type="STRING" id="1754191.A0A1Y1VES0"/>
<reference evidence="2 3" key="1">
    <citation type="submission" date="2016-08" db="EMBL/GenBank/DDBJ databases">
        <title>Genomes of anaerobic fungi encode conserved fungal cellulosomes for biomass hydrolysis.</title>
        <authorList>
            <consortium name="DOE Joint Genome Institute"/>
            <person name="Haitjema C.H."/>
            <person name="Gilmore S.P."/>
            <person name="Henske J.K."/>
            <person name="Solomon K.V."/>
            <person name="De Groot R."/>
            <person name="Kuo A."/>
            <person name="Mondo S.J."/>
            <person name="Salamov A.A."/>
            <person name="Labutti K."/>
            <person name="Zhao Z."/>
            <person name="Chiniquy J."/>
            <person name="Barry K."/>
            <person name="Brewer H.M."/>
            <person name="Purvine S.O."/>
            <person name="Wright A.T."/>
            <person name="Boxma B."/>
            <person name="Van Alen T."/>
            <person name="Hackstein J.H."/>
            <person name="Baker S.E."/>
            <person name="Grigoriev I.V."/>
            <person name="O'Malley M.A."/>
        </authorList>
    </citation>
    <scope>NUCLEOTIDE SEQUENCE [LARGE SCALE GENOMIC DNA]</scope>
    <source>
        <strain evidence="3">finn</strain>
    </source>
</reference>
<comment type="caution">
    <text evidence="2">The sequence shown here is derived from an EMBL/GenBank/DDBJ whole genome shotgun (WGS) entry which is preliminary data.</text>
</comment>
<gene>
    <name evidence="2" type="ORF">BCR36DRAFT_441196</name>
</gene>
<keyword evidence="3" id="KW-1185">Reference proteome</keyword>
<dbReference type="OrthoDB" id="2136167at2759"/>
<feature type="transmembrane region" description="Helical" evidence="1">
    <location>
        <begin position="147"/>
        <end position="165"/>
    </location>
</feature>
<feature type="non-terminal residue" evidence="2">
    <location>
        <position position="1"/>
    </location>
</feature>
<evidence type="ECO:0000313" key="3">
    <source>
        <dbReference type="Proteomes" id="UP000193719"/>
    </source>
</evidence>
<keyword evidence="1" id="KW-0812">Transmembrane</keyword>
<reference evidence="2 3" key="2">
    <citation type="submission" date="2016-08" db="EMBL/GenBank/DDBJ databases">
        <title>Pervasive Adenine N6-methylation of Active Genes in Fungi.</title>
        <authorList>
            <consortium name="DOE Joint Genome Institute"/>
            <person name="Mondo S.J."/>
            <person name="Dannebaum R.O."/>
            <person name="Kuo R.C."/>
            <person name="Labutti K."/>
            <person name="Haridas S."/>
            <person name="Kuo A."/>
            <person name="Salamov A."/>
            <person name="Ahrendt S.R."/>
            <person name="Lipzen A."/>
            <person name="Sullivan W."/>
            <person name="Andreopoulos W.B."/>
            <person name="Clum A."/>
            <person name="Lindquist E."/>
            <person name="Daum C."/>
            <person name="Ramamoorthy G.K."/>
            <person name="Gryganskyi A."/>
            <person name="Culley D."/>
            <person name="Magnuson J.K."/>
            <person name="James T.Y."/>
            <person name="O'Malley M.A."/>
            <person name="Stajich J.E."/>
            <person name="Spatafora J.W."/>
            <person name="Visel A."/>
            <person name="Grigoriev I.V."/>
        </authorList>
    </citation>
    <scope>NUCLEOTIDE SEQUENCE [LARGE SCALE GENOMIC DNA]</scope>
    <source>
        <strain evidence="3">finn</strain>
    </source>
</reference>
<sequence length="167" mass="19558">LGSAFARDGFFGDIRRAQLFEKTDFVVPKININFSNEDYNKYFLKYECEHDTNNKYLIRNEACYKAPWIDLDKIMEKAISKNIFDKSDVRDGNDLNIINKSNITLSEFEHIITTYSNHTLEQALSSTFGLVKIPDFEVDDASLSFDINGYILILMKYIYIYIYIINR</sequence>
<dbReference type="Proteomes" id="UP000193719">
    <property type="component" value="Unassembled WGS sequence"/>
</dbReference>
<organism evidence="2 3">
    <name type="scientific">Piromyces finnis</name>
    <dbReference type="NCBI Taxonomy" id="1754191"/>
    <lineage>
        <taxon>Eukaryota</taxon>
        <taxon>Fungi</taxon>
        <taxon>Fungi incertae sedis</taxon>
        <taxon>Chytridiomycota</taxon>
        <taxon>Chytridiomycota incertae sedis</taxon>
        <taxon>Neocallimastigomycetes</taxon>
        <taxon>Neocallimastigales</taxon>
        <taxon>Neocallimastigaceae</taxon>
        <taxon>Piromyces</taxon>
    </lineage>
</organism>